<dbReference type="Proteomes" id="UP000247099">
    <property type="component" value="Unassembled WGS sequence"/>
</dbReference>
<sequence>MKKLMAVAVLTAAIVGIVVILFPRTGRLVDPASPRIQAETKLKEVFIWYSSYTTHGPRYRIPDDLSEVREWSSSQNRQAPSLSFKLTGTKETINIRYIRPQSHTENEIVFLVDQPIPVTVRTNNGSRKELRYIGIYEDFTIATMESEPVDADNPVNPPENSKNQLDD</sequence>
<dbReference type="AlphaFoldDB" id="A0A317ZFK8"/>
<dbReference type="EMBL" id="QHJQ01000005">
    <property type="protein sequence ID" value="PXA04150.1"/>
    <property type="molecule type" value="Genomic_DNA"/>
</dbReference>
<evidence type="ECO:0000256" key="1">
    <source>
        <dbReference type="SAM" id="MobiDB-lite"/>
    </source>
</evidence>
<gene>
    <name evidence="2" type="ORF">DDZ13_08915</name>
</gene>
<evidence type="ECO:0000313" key="3">
    <source>
        <dbReference type="Proteomes" id="UP000247099"/>
    </source>
</evidence>
<organism evidence="2 3">
    <name type="scientific">Coraliomargarita sinensis</name>
    <dbReference type="NCBI Taxonomy" id="2174842"/>
    <lineage>
        <taxon>Bacteria</taxon>
        <taxon>Pseudomonadati</taxon>
        <taxon>Verrucomicrobiota</taxon>
        <taxon>Opitutia</taxon>
        <taxon>Puniceicoccales</taxon>
        <taxon>Coraliomargaritaceae</taxon>
        <taxon>Coraliomargarita</taxon>
    </lineage>
</organism>
<feature type="compositionally biased region" description="Polar residues" evidence="1">
    <location>
        <begin position="158"/>
        <end position="167"/>
    </location>
</feature>
<accession>A0A317ZFK8</accession>
<keyword evidence="3" id="KW-1185">Reference proteome</keyword>
<dbReference type="RefSeq" id="WP_110131097.1">
    <property type="nucleotide sequence ID" value="NZ_QHJQ01000005.1"/>
</dbReference>
<name>A0A317ZFK8_9BACT</name>
<comment type="caution">
    <text evidence="2">The sequence shown here is derived from an EMBL/GenBank/DDBJ whole genome shotgun (WGS) entry which is preliminary data.</text>
</comment>
<reference evidence="2 3" key="1">
    <citation type="submission" date="2018-05" db="EMBL/GenBank/DDBJ databases">
        <title>Coraliomargarita sinensis sp. nov., isolated from a marine solar saltern.</title>
        <authorList>
            <person name="Zhou L.Y."/>
        </authorList>
    </citation>
    <scope>NUCLEOTIDE SEQUENCE [LARGE SCALE GENOMIC DNA]</scope>
    <source>
        <strain evidence="2 3">WN38</strain>
    </source>
</reference>
<dbReference type="InParanoid" id="A0A317ZFK8"/>
<protein>
    <submittedName>
        <fullName evidence="2">Uncharacterized protein</fullName>
    </submittedName>
</protein>
<proteinExistence type="predicted"/>
<feature type="region of interest" description="Disordered" evidence="1">
    <location>
        <begin position="145"/>
        <end position="167"/>
    </location>
</feature>
<evidence type="ECO:0000313" key="2">
    <source>
        <dbReference type="EMBL" id="PXA04150.1"/>
    </source>
</evidence>